<evidence type="ECO:0000256" key="6">
    <source>
        <dbReference type="ARBA" id="ARBA00023316"/>
    </source>
</evidence>
<gene>
    <name evidence="8" type="ORF">J2S70_000533</name>
</gene>
<keyword evidence="9" id="KW-1185">Reference proteome</keyword>
<keyword evidence="5 8" id="KW-0012">Acyltransferase</keyword>
<keyword evidence="3" id="KW-0133">Cell shape</keyword>
<comment type="similarity">
    <text evidence="1">Belongs to the FemABX family.</text>
</comment>
<dbReference type="Proteomes" id="UP001243212">
    <property type="component" value="Unassembled WGS sequence"/>
</dbReference>
<dbReference type="RefSeq" id="WP_307682203.1">
    <property type="nucleotide sequence ID" value="NZ_JAUSQX010000001.1"/>
</dbReference>
<name>A0ABT9NEZ3_9ACTO</name>
<evidence type="ECO:0000256" key="3">
    <source>
        <dbReference type="ARBA" id="ARBA00022960"/>
    </source>
</evidence>
<dbReference type="PANTHER" id="PTHR36174:SF1">
    <property type="entry name" value="LIPID II:GLYCINE GLYCYLTRANSFERASE"/>
    <property type="match status" value="1"/>
</dbReference>
<dbReference type="InterPro" id="IPR050644">
    <property type="entry name" value="PG_Glycine_Bridge_Synth"/>
</dbReference>
<organism evidence="8 9">
    <name type="scientific">Trueperella bonasi</name>
    <dbReference type="NCBI Taxonomy" id="312286"/>
    <lineage>
        <taxon>Bacteria</taxon>
        <taxon>Bacillati</taxon>
        <taxon>Actinomycetota</taxon>
        <taxon>Actinomycetes</taxon>
        <taxon>Actinomycetales</taxon>
        <taxon>Actinomycetaceae</taxon>
        <taxon>Trueperella</taxon>
    </lineage>
</organism>
<evidence type="ECO:0000256" key="2">
    <source>
        <dbReference type="ARBA" id="ARBA00022679"/>
    </source>
</evidence>
<dbReference type="EMBL" id="JAUSQX010000001">
    <property type="protein sequence ID" value="MDP9805951.1"/>
    <property type="molecule type" value="Genomic_DNA"/>
</dbReference>
<protein>
    <submittedName>
        <fullName evidence="8">Serine/alanine adding enzyme</fullName>
        <ecNumber evidence="8">2.3.2.10</ecNumber>
    </submittedName>
</protein>
<sequence length="407" mass="45766">MKLTFETDVDRRKYEDFVRSHPQCNVLQSPAWAEVKAEWDSTLTALVDERGDILIAALVLKRSLPLGYSFWYVPHGPIGDYSNEPVIQGFLQALGNYAKKSRAIAVRIDPPVVVNRGPKEAFPEERTPEAAVVRQTIEGAGFKHRGFVTGLHESLQPRFQTATLRPGDATDMLSAMPKRTRNYYRQALRRQAEVARGGMHYLDEFLKVIEATEEEKGISLRSRGYYERILNAYGDDAYLMLCKLDIARAIEVFNTEIAELNEQLEAVEENAKKKRHQLSEQIASRKKSLAEMEERHRADGDVVTLAGCLAVGYGTGFELLYAGTNRDYGTIPAQDLLWVETLQLAFAGGADYVSLGGVDGTLDDSLLSFKSRFNAEIFEKIGEFDLVINRPIYAAFEWLMARRLNGA</sequence>
<evidence type="ECO:0000256" key="4">
    <source>
        <dbReference type="ARBA" id="ARBA00022984"/>
    </source>
</evidence>
<comment type="caution">
    <text evidence="8">The sequence shown here is derived from an EMBL/GenBank/DDBJ whole genome shotgun (WGS) entry which is preliminary data.</text>
</comment>
<dbReference type="Gene3D" id="1.20.58.90">
    <property type="match status" value="1"/>
</dbReference>
<evidence type="ECO:0000256" key="5">
    <source>
        <dbReference type="ARBA" id="ARBA00023315"/>
    </source>
</evidence>
<keyword evidence="4" id="KW-0573">Peptidoglycan synthesis</keyword>
<keyword evidence="2 8" id="KW-0808">Transferase</keyword>
<dbReference type="PROSITE" id="PS51191">
    <property type="entry name" value="FEMABX"/>
    <property type="match status" value="1"/>
</dbReference>
<keyword evidence="6" id="KW-0961">Cell wall biogenesis/degradation</keyword>
<dbReference type="EC" id="2.3.2.10" evidence="8"/>
<dbReference type="InterPro" id="IPR003447">
    <property type="entry name" value="FEMABX"/>
</dbReference>
<evidence type="ECO:0000313" key="9">
    <source>
        <dbReference type="Proteomes" id="UP001243212"/>
    </source>
</evidence>
<dbReference type="GO" id="GO:0047206">
    <property type="term" value="F:UDP-N-acetylmuramoylpentapeptide-lysine N6-alanyltransferase activity"/>
    <property type="evidence" value="ECO:0007669"/>
    <property type="project" value="UniProtKB-EC"/>
</dbReference>
<keyword evidence="7" id="KW-0175">Coiled coil</keyword>
<dbReference type="InterPro" id="IPR016181">
    <property type="entry name" value="Acyl_CoA_acyltransferase"/>
</dbReference>
<dbReference type="SUPFAM" id="SSF55729">
    <property type="entry name" value="Acyl-CoA N-acyltransferases (Nat)"/>
    <property type="match status" value="2"/>
</dbReference>
<proteinExistence type="inferred from homology"/>
<dbReference type="PANTHER" id="PTHR36174">
    <property type="entry name" value="LIPID II:GLYCINE GLYCYLTRANSFERASE"/>
    <property type="match status" value="1"/>
</dbReference>
<feature type="coiled-coil region" evidence="7">
    <location>
        <begin position="250"/>
        <end position="295"/>
    </location>
</feature>
<reference evidence="8 9" key="1">
    <citation type="submission" date="2023-07" db="EMBL/GenBank/DDBJ databases">
        <title>Sequencing the genomes of 1000 actinobacteria strains.</title>
        <authorList>
            <person name="Klenk H.-P."/>
        </authorList>
    </citation>
    <scope>NUCLEOTIDE SEQUENCE [LARGE SCALE GENOMIC DNA]</scope>
    <source>
        <strain evidence="8 9">DSM 17163</strain>
    </source>
</reference>
<evidence type="ECO:0000256" key="7">
    <source>
        <dbReference type="SAM" id="Coils"/>
    </source>
</evidence>
<evidence type="ECO:0000256" key="1">
    <source>
        <dbReference type="ARBA" id="ARBA00009943"/>
    </source>
</evidence>
<dbReference type="Gene3D" id="3.40.630.30">
    <property type="match status" value="2"/>
</dbReference>
<dbReference type="Pfam" id="PF02388">
    <property type="entry name" value="FemAB"/>
    <property type="match status" value="1"/>
</dbReference>
<accession>A0ABT9NEZ3</accession>
<evidence type="ECO:0000313" key="8">
    <source>
        <dbReference type="EMBL" id="MDP9805951.1"/>
    </source>
</evidence>